<evidence type="ECO:0000313" key="1">
    <source>
        <dbReference type="EMBL" id="KAF3610352.1"/>
    </source>
</evidence>
<protein>
    <submittedName>
        <fullName evidence="1">Uncharacterized protein</fullName>
    </submittedName>
</protein>
<dbReference type="Proteomes" id="UP000266723">
    <property type="component" value="Unassembled WGS sequence"/>
</dbReference>
<gene>
    <name evidence="1" type="ORF">DY000_02049691</name>
</gene>
<accession>A0ABQ7F484</accession>
<name>A0ABQ7F484_BRACR</name>
<organism evidence="1 2">
    <name type="scientific">Brassica cretica</name>
    <name type="common">Mustard</name>
    <dbReference type="NCBI Taxonomy" id="69181"/>
    <lineage>
        <taxon>Eukaryota</taxon>
        <taxon>Viridiplantae</taxon>
        <taxon>Streptophyta</taxon>
        <taxon>Embryophyta</taxon>
        <taxon>Tracheophyta</taxon>
        <taxon>Spermatophyta</taxon>
        <taxon>Magnoliopsida</taxon>
        <taxon>eudicotyledons</taxon>
        <taxon>Gunneridae</taxon>
        <taxon>Pentapetalae</taxon>
        <taxon>rosids</taxon>
        <taxon>malvids</taxon>
        <taxon>Brassicales</taxon>
        <taxon>Brassicaceae</taxon>
        <taxon>Brassiceae</taxon>
        <taxon>Brassica</taxon>
    </lineage>
</organism>
<dbReference type="EMBL" id="QGKV02000297">
    <property type="protein sequence ID" value="KAF3610352.1"/>
    <property type="molecule type" value="Genomic_DNA"/>
</dbReference>
<keyword evidence="2" id="KW-1185">Reference proteome</keyword>
<comment type="caution">
    <text evidence="1">The sequence shown here is derived from an EMBL/GenBank/DDBJ whole genome shotgun (WGS) entry which is preliminary data.</text>
</comment>
<reference evidence="1 2" key="1">
    <citation type="journal article" date="2020" name="BMC Genomics">
        <title>Intraspecific diversification of the crop wild relative Brassica cretica Lam. using demographic model selection.</title>
        <authorList>
            <person name="Kioukis A."/>
            <person name="Michalopoulou V.A."/>
            <person name="Briers L."/>
            <person name="Pirintsos S."/>
            <person name="Studholme D.J."/>
            <person name="Pavlidis P."/>
            <person name="Sarris P.F."/>
        </authorList>
    </citation>
    <scope>NUCLEOTIDE SEQUENCE [LARGE SCALE GENOMIC DNA]</scope>
    <source>
        <strain evidence="2">cv. PFS-1207/04</strain>
    </source>
</reference>
<proteinExistence type="predicted"/>
<evidence type="ECO:0000313" key="2">
    <source>
        <dbReference type="Proteomes" id="UP000266723"/>
    </source>
</evidence>
<sequence length="136" mass="14800">MDDVTVRQIAEVCISFVSRVQRLSACGCMALLPPPKLQAIAPRQLALCDIGVTLGMVASVGHFRDVSVRTADIGRWEVFIFIAAYQLCMEESSYSETRHRDEAAFLRCYPLDGLAVTTSSSVGLHEGKSSDSWSGA</sequence>